<dbReference type="InterPro" id="IPR051915">
    <property type="entry name" value="Cellulose_Degrad_GH3"/>
</dbReference>
<dbReference type="PANTHER" id="PTHR30620">
    <property type="entry name" value="PERIPLASMIC BETA-GLUCOSIDASE-RELATED"/>
    <property type="match status" value="1"/>
</dbReference>
<dbReference type="SUPFAM" id="SSF52279">
    <property type="entry name" value="Beta-D-glucan exohydrolase, C-terminal domain"/>
    <property type="match status" value="1"/>
</dbReference>
<dbReference type="Pfam" id="PF01915">
    <property type="entry name" value="Glyco_hydro_3_C"/>
    <property type="match status" value="1"/>
</dbReference>
<dbReference type="PATRIC" id="fig|657313.3.peg.2383"/>
<organism evidence="3 4">
    <name type="scientific">[Ruminococcus] torques L2-14</name>
    <dbReference type="NCBI Taxonomy" id="657313"/>
    <lineage>
        <taxon>Bacteria</taxon>
        <taxon>Bacillati</taxon>
        <taxon>Bacillota</taxon>
        <taxon>Clostridia</taxon>
        <taxon>Lachnospirales</taxon>
        <taxon>Lachnospiraceae</taxon>
        <taxon>Mediterraneibacter</taxon>
    </lineage>
</organism>
<proteinExistence type="predicted"/>
<feature type="domain" description="Fibronectin type III-like" evidence="2">
    <location>
        <begin position="687"/>
        <end position="756"/>
    </location>
</feature>
<dbReference type="InterPro" id="IPR036962">
    <property type="entry name" value="Glyco_hydro_3_N_sf"/>
</dbReference>
<name>D4M6W6_9FIRM</name>
<dbReference type="Proteomes" id="UP000008956">
    <property type="component" value="Chromosome"/>
</dbReference>
<dbReference type="KEGG" id="rto:RTO_24990"/>
<dbReference type="SMART" id="SM01217">
    <property type="entry name" value="Fn3_like"/>
    <property type="match status" value="1"/>
</dbReference>
<evidence type="ECO:0000256" key="1">
    <source>
        <dbReference type="ARBA" id="ARBA00022801"/>
    </source>
</evidence>
<dbReference type="InterPro" id="IPR036881">
    <property type="entry name" value="Glyco_hydro_3_C_sf"/>
</dbReference>
<dbReference type="GO" id="GO:0009251">
    <property type="term" value="P:glucan catabolic process"/>
    <property type="evidence" value="ECO:0007669"/>
    <property type="project" value="TreeGrafter"/>
</dbReference>
<evidence type="ECO:0000313" key="4">
    <source>
        <dbReference type="Proteomes" id="UP000008956"/>
    </source>
</evidence>
<dbReference type="Pfam" id="PF00933">
    <property type="entry name" value="Glyco_hydro_3"/>
    <property type="match status" value="1"/>
</dbReference>
<dbReference type="InterPro" id="IPR001764">
    <property type="entry name" value="Glyco_hydro_3_N"/>
</dbReference>
<dbReference type="HOGENOM" id="CLU_004542_5_1_9"/>
<dbReference type="InterPro" id="IPR017853">
    <property type="entry name" value="GH"/>
</dbReference>
<keyword evidence="1 3" id="KW-0378">Hydrolase</keyword>
<reference evidence="3 4" key="2">
    <citation type="submission" date="2010-03" db="EMBL/GenBank/DDBJ databases">
        <authorList>
            <person name="Pajon A."/>
        </authorList>
    </citation>
    <scope>NUCLEOTIDE SEQUENCE [LARGE SCALE GENOMIC DNA]</scope>
    <source>
        <strain evidence="3 4">L2-14</strain>
    </source>
</reference>
<dbReference type="RefSeq" id="WP_015529556.1">
    <property type="nucleotide sequence ID" value="NC_021015.1"/>
</dbReference>
<dbReference type="InterPro" id="IPR026891">
    <property type="entry name" value="Fn3-like"/>
</dbReference>
<sequence length="787" mass="87728">MEIKYLYQDEKQTPENRAQDLIARMNLEEKINQLSGEIVMDQIPEGTLGHGIGELVVYASKGSMEETAEFINTIQKKIINNSRWGIPVIVHAEALCGGVVAGMTQYPSPIGLGASFMPELVEKMAENIKNEMRNVGIRQVLSPVLDLARDFRWGRTNETYGNDPTLVSAFGCAHVQGMQTNDLRKGVIATCKHFLGYSSPEGGINTARTQTDNGDLRENFAKPFEAAIRKAGLKSIMNSYSEYDGETICASKHILTDLLRDDLGFDGAVVSDYSSLIRIKDNSRMAEDYQQAGILALKAGIDVELPKAVCYGSNLLQAVKEGKIEEKYVNTAVKRVLKLKFELGLFEKPYCEYKELDCLKCYQLSEKMTEKSITLTKNDGILPLTDRKIKVAVIGPTGDNLRMLSGCYSVAGSIDMIFSGMSQEGVDNETAVTVPDKYKKMSPEISAKIDRIIRQIYPMSKTIYEAIKEYYPETEYVEGCDIGDNIYYDKEKAVAAAKKADIVILTLGGKNGWGSNCTDGEGLDNTSIGLPGRQEKLMREVYNVNRNVIIIHTDNKPLVNTFAYDHIPAIIEGWLPGIYGGEVLAKCVAGIINPGGKLSVDIPRSTGQTPVYYYQQNGSRSDSPMYGLNKHGYLNESCCSVRPFGYGKSYTSFTYKCQNMNVDEELGLPLLTFEVEVSNIGEMEGDETIQLYGIDEYASIIRPQKILLGFKRVTLCPGETKKIIISFRLDQMAFPDKCGNWILERGRFIFEIGYSSRDIIDTYEYTLESSIDIDHTKRPFFAEAYVI</sequence>
<evidence type="ECO:0000313" key="3">
    <source>
        <dbReference type="EMBL" id="CBL26978.1"/>
    </source>
</evidence>
<gene>
    <name evidence="3" type="ORF">RTO_24990</name>
</gene>
<dbReference type="EC" id="3.2.1.21" evidence="3"/>
<keyword evidence="3" id="KW-0326">Glycosidase</keyword>
<dbReference type="Gene3D" id="3.40.50.1700">
    <property type="entry name" value="Glycoside hydrolase family 3 C-terminal domain"/>
    <property type="match status" value="1"/>
</dbReference>
<dbReference type="Gene3D" id="3.20.20.300">
    <property type="entry name" value="Glycoside hydrolase, family 3, N-terminal domain"/>
    <property type="match status" value="1"/>
</dbReference>
<accession>D4M6W6</accession>
<dbReference type="PRINTS" id="PR00133">
    <property type="entry name" value="GLHYDRLASE3"/>
</dbReference>
<reference evidence="3 4" key="1">
    <citation type="submission" date="2010-03" db="EMBL/GenBank/DDBJ databases">
        <title>The genome sequence of Ruminococcus torques L2-14.</title>
        <authorList>
            <consortium name="metaHIT consortium -- http://www.metahit.eu/"/>
            <person name="Pajon A."/>
            <person name="Turner K."/>
            <person name="Parkhill J."/>
            <person name="Duncan S."/>
            <person name="Flint H."/>
        </authorList>
    </citation>
    <scope>NUCLEOTIDE SEQUENCE [LARGE SCALE GENOMIC DNA]</scope>
    <source>
        <strain evidence="3 4">L2-14</strain>
    </source>
</reference>
<dbReference type="CAZy" id="GH3">
    <property type="family name" value="Glycoside Hydrolase Family 3"/>
</dbReference>
<evidence type="ECO:0000259" key="2">
    <source>
        <dbReference type="SMART" id="SM01217"/>
    </source>
</evidence>
<protein>
    <submittedName>
        <fullName evidence="3">Beta-glucosidase-related glycosidases</fullName>
        <ecNumber evidence="3">3.2.1.21</ecNumber>
    </submittedName>
</protein>
<dbReference type="Pfam" id="PF14310">
    <property type="entry name" value="Fn3-like"/>
    <property type="match status" value="1"/>
</dbReference>
<dbReference type="GO" id="GO:0008422">
    <property type="term" value="F:beta-glucosidase activity"/>
    <property type="evidence" value="ECO:0007669"/>
    <property type="project" value="UniProtKB-EC"/>
</dbReference>
<dbReference type="EMBL" id="FP929055">
    <property type="protein sequence ID" value="CBL26978.1"/>
    <property type="molecule type" value="Genomic_DNA"/>
</dbReference>
<dbReference type="PANTHER" id="PTHR30620:SF123">
    <property type="entry name" value="BETA-XYLOSIDASE"/>
    <property type="match status" value="1"/>
</dbReference>
<dbReference type="InterPro" id="IPR002772">
    <property type="entry name" value="Glyco_hydro_3_C"/>
</dbReference>
<dbReference type="InterPro" id="IPR013783">
    <property type="entry name" value="Ig-like_fold"/>
</dbReference>
<dbReference type="AlphaFoldDB" id="D4M6W6"/>
<dbReference type="Gene3D" id="2.60.40.10">
    <property type="entry name" value="Immunoglobulins"/>
    <property type="match status" value="1"/>
</dbReference>
<dbReference type="SUPFAM" id="SSF51445">
    <property type="entry name" value="(Trans)glycosidases"/>
    <property type="match status" value="1"/>
</dbReference>